<name>A0A401H9I7_AERPX</name>
<dbReference type="SUPFAM" id="SSF50249">
    <property type="entry name" value="Nucleic acid-binding proteins"/>
    <property type="match status" value="1"/>
</dbReference>
<dbReference type="InterPro" id="IPR012340">
    <property type="entry name" value="NA-bd_OB-fold"/>
</dbReference>
<evidence type="ECO:0000259" key="2">
    <source>
        <dbReference type="Pfam" id="PF12172"/>
    </source>
</evidence>
<dbReference type="InterPro" id="IPR052513">
    <property type="entry name" value="Thioester_dehydratase-like"/>
</dbReference>
<dbReference type="PANTHER" id="PTHR34075">
    <property type="entry name" value="BLR3430 PROTEIN"/>
    <property type="match status" value="1"/>
</dbReference>
<accession>A0A401H9I7</accession>
<dbReference type="InterPro" id="IPR022002">
    <property type="entry name" value="ChsH2_Znr"/>
</dbReference>
<reference evidence="3 4" key="1">
    <citation type="submission" date="2017-02" db="EMBL/GenBank/DDBJ databases">
        <title>isolation and characterization of a novel temperate virus Aeropyrum globular virus 1 infecting hyperthermophilic archaeon Aeropyrum.</title>
        <authorList>
            <person name="Yumiya M."/>
            <person name="Yoshida T."/>
            <person name="Sako Y."/>
        </authorList>
    </citation>
    <scope>NUCLEOTIDE SEQUENCE [LARGE SCALE GENOMIC DNA]</scope>
    <source>
        <strain evidence="3 4">YK1-12-2013</strain>
    </source>
</reference>
<evidence type="ECO:0000313" key="4">
    <source>
        <dbReference type="Proteomes" id="UP000291213"/>
    </source>
</evidence>
<organism evidence="3 4">
    <name type="scientific">Aeropyrum pernix</name>
    <dbReference type="NCBI Taxonomy" id="56636"/>
    <lineage>
        <taxon>Archaea</taxon>
        <taxon>Thermoproteota</taxon>
        <taxon>Thermoprotei</taxon>
        <taxon>Desulfurococcales</taxon>
        <taxon>Desulfurococcaceae</taxon>
        <taxon>Aeropyrum</taxon>
    </lineage>
</organism>
<dbReference type="Gene3D" id="2.40.50.140">
    <property type="entry name" value="Nucleic acid-binding proteins"/>
    <property type="match status" value="1"/>
</dbReference>
<dbReference type="Proteomes" id="UP000291213">
    <property type="component" value="Unassembled WGS sequence"/>
</dbReference>
<evidence type="ECO:0000259" key="1">
    <source>
        <dbReference type="Pfam" id="PF01796"/>
    </source>
</evidence>
<dbReference type="Pfam" id="PF01796">
    <property type="entry name" value="OB_ChsH2_C"/>
    <property type="match status" value="1"/>
</dbReference>
<comment type="caution">
    <text evidence="3">The sequence shown here is derived from an EMBL/GenBank/DDBJ whole genome shotgun (WGS) entry which is preliminary data.</text>
</comment>
<dbReference type="PANTHER" id="PTHR34075:SF4">
    <property type="entry name" value="DUF35 DOMAIN-CONTAINING PROTEIN"/>
    <property type="match status" value="1"/>
</dbReference>
<protein>
    <recommendedName>
        <fullName evidence="5">DUF35 domain-containing protein</fullName>
    </recommendedName>
</protein>
<feature type="domain" description="ChsH2 rubredoxin-like zinc ribbon" evidence="2">
    <location>
        <begin position="40"/>
        <end position="70"/>
    </location>
</feature>
<dbReference type="Pfam" id="PF12172">
    <property type="entry name" value="zf-ChsH2"/>
    <property type="match status" value="1"/>
</dbReference>
<feature type="domain" description="ChsH2 C-terminal OB-fold" evidence="1">
    <location>
        <begin position="81"/>
        <end position="136"/>
    </location>
</feature>
<gene>
    <name evidence="3" type="ORF">apy_07370</name>
</gene>
<evidence type="ECO:0000313" key="3">
    <source>
        <dbReference type="EMBL" id="GBF09012.1"/>
    </source>
</evidence>
<sequence length="157" mass="17470">MVVVNAQWSKNPWNVYKFPGRMEVEKYVYTPGLHGLEFAKALKEGRIIGTKCGDTVYVPPTTFCPDMSRGEVAEVLGPWYIESYTVVYESLDGKPLEKPVVIAVIAPEDAEGALVHYVDADPDEVYIGMPVEPVFKPPEERSGNILDILHFKPTAQA</sequence>
<dbReference type="InterPro" id="IPR002878">
    <property type="entry name" value="ChsH2_C"/>
</dbReference>
<dbReference type="EMBL" id="BDMD01000038">
    <property type="protein sequence ID" value="GBF09012.1"/>
    <property type="molecule type" value="Genomic_DNA"/>
</dbReference>
<evidence type="ECO:0008006" key="5">
    <source>
        <dbReference type="Google" id="ProtNLM"/>
    </source>
</evidence>
<proteinExistence type="predicted"/>
<dbReference type="AlphaFoldDB" id="A0A401H9I7"/>